<gene>
    <name evidence="1" type="ORF">FE257_006745</name>
</gene>
<dbReference type="InterPro" id="IPR021889">
    <property type="entry name" value="DUF3500"/>
</dbReference>
<comment type="caution">
    <text evidence="1">The sequence shown here is derived from an EMBL/GenBank/DDBJ whole genome shotgun (WGS) entry which is preliminary data.</text>
</comment>
<reference evidence="1" key="1">
    <citation type="journal article" date="2019" name="Beilstein J. Org. Chem.">
        <title>Nanangenines: drimane sesquiterpenoids as the dominant metabolite cohort of a novel Australian fungus, Aspergillus nanangensis.</title>
        <authorList>
            <person name="Lacey H.J."/>
            <person name="Gilchrist C.L.M."/>
            <person name="Crombie A."/>
            <person name="Kalaitzis J.A."/>
            <person name="Vuong D."/>
            <person name="Rutledge P.J."/>
            <person name="Turner P."/>
            <person name="Pitt J.I."/>
            <person name="Lacey E."/>
            <person name="Chooi Y.H."/>
            <person name="Piggott A.M."/>
        </authorList>
    </citation>
    <scope>NUCLEOTIDE SEQUENCE</scope>
    <source>
        <strain evidence="1">MST-FP2251</strain>
    </source>
</reference>
<name>A0AAD4GUW3_ASPNN</name>
<proteinExistence type="predicted"/>
<dbReference type="Pfam" id="PF12006">
    <property type="entry name" value="DUF3500"/>
    <property type="match status" value="1"/>
</dbReference>
<organism evidence="1 2">
    <name type="scientific">Aspergillus nanangensis</name>
    <dbReference type="NCBI Taxonomy" id="2582783"/>
    <lineage>
        <taxon>Eukaryota</taxon>
        <taxon>Fungi</taxon>
        <taxon>Dikarya</taxon>
        <taxon>Ascomycota</taxon>
        <taxon>Pezizomycotina</taxon>
        <taxon>Eurotiomycetes</taxon>
        <taxon>Eurotiomycetidae</taxon>
        <taxon>Eurotiales</taxon>
        <taxon>Aspergillaceae</taxon>
        <taxon>Aspergillus</taxon>
        <taxon>Aspergillus subgen. Circumdati</taxon>
    </lineage>
</organism>
<dbReference type="PANTHER" id="PTHR37489">
    <property type="entry name" value="DUF3500 DOMAIN-CONTAINING PROTEIN"/>
    <property type="match status" value="1"/>
</dbReference>
<reference evidence="1" key="2">
    <citation type="submission" date="2020-02" db="EMBL/GenBank/DDBJ databases">
        <authorList>
            <person name="Gilchrist C.L.M."/>
            <person name="Chooi Y.-H."/>
        </authorList>
    </citation>
    <scope>NUCLEOTIDE SEQUENCE</scope>
    <source>
        <strain evidence="1">MST-FP2251</strain>
    </source>
</reference>
<dbReference type="Proteomes" id="UP001194746">
    <property type="component" value="Unassembled WGS sequence"/>
</dbReference>
<protein>
    <submittedName>
        <fullName evidence="1">Uncharacterized protein</fullName>
    </submittedName>
</protein>
<sequence length="255" mass="28141">MNPTQTTKKTTSFRDYIPSPDDPRSIELANCDIYQRCANRCAEPFVADWQKKWTSLSSEPFKGITVDGNVVPGLFPLADKDNDNSDQVCGDGAPVEAMVAAARRLLALPLPTGVREALSKPLDAIEWPCWLNPEIYAYRHGVRLEQVAKEVCGAVHEILEASLSPAGYYKASGCMKVNRFLGEIVNGRKVLNDKSYNFTLFGTPSVREPWGWQSHGHHLVMNCFVVGSQMVVSPVFVGAERKSSTMARTKAQSCS</sequence>
<evidence type="ECO:0000313" key="2">
    <source>
        <dbReference type="Proteomes" id="UP001194746"/>
    </source>
</evidence>
<dbReference type="PANTHER" id="PTHR37489:SF1">
    <property type="entry name" value="DUF3500 DOMAIN-CONTAINING PROTEIN"/>
    <property type="match status" value="1"/>
</dbReference>
<evidence type="ECO:0000313" key="1">
    <source>
        <dbReference type="EMBL" id="KAF9890065.1"/>
    </source>
</evidence>
<dbReference type="AlphaFoldDB" id="A0AAD4GUW3"/>
<dbReference type="EMBL" id="VCAU01000030">
    <property type="protein sequence ID" value="KAF9890065.1"/>
    <property type="molecule type" value="Genomic_DNA"/>
</dbReference>
<keyword evidence="2" id="KW-1185">Reference proteome</keyword>
<accession>A0AAD4GUW3</accession>